<evidence type="ECO:0000313" key="12">
    <source>
        <dbReference type="EMBL" id="QNB46296.1"/>
    </source>
</evidence>
<dbReference type="FunFam" id="3.40.50.2300:FF:000001">
    <property type="entry name" value="DNA-binding response regulator PhoB"/>
    <property type="match status" value="1"/>
</dbReference>
<evidence type="ECO:0000256" key="4">
    <source>
        <dbReference type="ARBA" id="ARBA00023015"/>
    </source>
</evidence>
<gene>
    <name evidence="12" type="ORF">BR63_08210</name>
</gene>
<dbReference type="GO" id="GO:0000156">
    <property type="term" value="F:phosphorelay response regulator activity"/>
    <property type="evidence" value="ECO:0007669"/>
    <property type="project" value="TreeGrafter"/>
</dbReference>
<dbReference type="PANTHER" id="PTHR48111">
    <property type="entry name" value="REGULATOR OF RPOS"/>
    <property type="match status" value="1"/>
</dbReference>
<evidence type="ECO:0000256" key="6">
    <source>
        <dbReference type="ARBA" id="ARBA00023163"/>
    </source>
</evidence>
<dbReference type="Gene3D" id="3.40.50.2300">
    <property type="match status" value="1"/>
</dbReference>
<proteinExistence type="predicted"/>
<dbReference type="AlphaFoldDB" id="A0A7G6E2J2"/>
<dbReference type="InterPro" id="IPR036388">
    <property type="entry name" value="WH-like_DNA-bd_sf"/>
</dbReference>
<dbReference type="InterPro" id="IPR001789">
    <property type="entry name" value="Sig_transdc_resp-reg_receiver"/>
</dbReference>
<evidence type="ECO:0000313" key="13">
    <source>
        <dbReference type="Proteomes" id="UP000515847"/>
    </source>
</evidence>
<dbReference type="FunFam" id="1.10.10.10:FF:000018">
    <property type="entry name" value="DNA-binding response regulator ResD"/>
    <property type="match status" value="1"/>
</dbReference>
<dbReference type="PROSITE" id="PS51755">
    <property type="entry name" value="OMPR_PHOB"/>
    <property type="match status" value="1"/>
</dbReference>
<dbReference type="Proteomes" id="UP000515847">
    <property type="component" value="Chromosome"/>
</dbReference>
<evidence type="ECO:0000256" key="8">
    <source>
        <dbReference type="PROSITE-ProRule" id="PRU00169"/>
    </source>
</evidence>
<name>A0A7G6E2J2_THEFR</name>
<keyword evidence="13" id="KW-1185">Reference proteome</keyword>
<sequence>MAKILIVDDDENIQELLKYNLEKEGHYIRIAGDGRQALEMAREFYPDLVLLDMMLPYMDGLEVCRQMQGDKALKDIPILILSAKGEELDKVVALELGAEDYLTKPFSLRELQARIKVRLRNKKNEAVETEPKVIKVGELELRVGEYEVLKKGQRLELSPKEFELLQVLMSHKGKVLKREFLLKEVWGYDFLDQTRTVDVHVRFLRCKLEDNPDDPVYIETVRGVGYRFRSS</sequence>
<dbReference type="SUPFAM" id="SSF46894">
    <property type="entry name" value="C-terminal effector domain of the bipartite response regulators"/>
    <property type="match status" value="1"/>
</dbReference>
<evidence type="ECO:0000256" key="7">
    <source>
        <dbReference type="ARBA" id="ARBA00024867"/>
    </source>
</evidence>
<evidence type="ECO:0000256" key="2">
    <source>
        <dbReference type="ARBA" id="ARBA00022553"/>
    </source>
</evidence>
<dbReference type="CDD" id="cd00383">
    <property type="entry name" value="trans_reg_C"/>
    <property type="match status" value="1"/>
</dbReference>
<dbReference type="SMART" id="SM00862">
    <property type="entry name" value="Trans_reg_C"/>
    <property type="match status" value="1"/>
</dbReference>
<dbReference type="Pfam" id="PF00486">
    <property type="entry name" value="Trans_reg_C"/>
    <property type="match status" value="1"/>
</dbReference>
<evidence type="ECO:0000259" key="10">
    <source>
        <dbReference type="PROSITE" id="PS50110"/>
    </source>
</evidence>
<dbReference type="InterPro" id="IPR011006">
    <property type="entry name" value="CheY-like_superfamily"/>
</dbReference>
<dbReference type="KEGG" id="tfr:BR63_08210"/>
<keyword evidence="4" id="KW-0805">Transcription regulation</keyword>
<dbReference type="RefSeq" id="WP_034421963.1">
    <property type="nucleotide sequence ID" value="NZ_CP045798.1"/>
</dbReference>
<feature type="domain" description="OmpR/PhoB-type" evidence="11">
    <location>
        <begin position="131"/>
        <end position="230"/>
    </location>
</feature>
<dbReference type="GO" id="GO:0005829">
    <property type="term" value="C:cytosol"/>
    <property type="evidence" value="ECO:0007669"/>
    <property type="project" value="TreeGrafter"/>
</dbReference>
<evidence type="ECO:0000259" key="11">
    <source>
        <dbReference type="PROSITE" id="PS51755"/>
    </source>
</evidence>
<dbReference type="PANTHER" id="PTHR48111:SF40">
    <property type="entry name" value="PHOSPHATE REGULON TRANSCRIPTIONAL REGULATORY PROTEIN PHOB"/>
    <property type="match status" value="1"/>
</dbReference>
<dbReference type="GO" id="GO:0006355">
    <property type="term" value="P:regulation of DNA-templated transcription"/>
    <property type="evidence" value="ECO:0007669"/>
    <property type="project" value="InterPro"/>
</dbReference>
<dbReference type="Gene3D" id="6.10.250.690">
    <property type="match status" value="1"/>
</dbReference>
<dbReference type="Pfam" id="PF00072">
    <property type="entry name" value="Response_reg"/>
    <property type="match status" value="1"/>
</dbReference>
<evidence type="ECO:0000256" key="1">
    <source>
        <dbReference type="ARBA" id="ARBA00018672"/>
    </source>
</evidence>
<evidence type="ECO:0000256" key="9">
    <source>
        <dbReference type="PROSITE-ProRule" id="PRU01091"/>
    </source>
</evidence>
<keyword evidence="3" id="KW-0902">Two-component regulatory system</keyword>
<dbReference type="InterPro" id="IPR039420">
    <property type="entry name" value="WalR-like"/>
</dbReference>
<evidence type="ECO:0000256" key="5">
    <source>
        <dbReference type="ARBA" id="ARBA00023125"/>
    </source>
</evidence>
<dbReference type="InterPro" id="IPR016032">
    <property type="entry name" value="Sig_transdc_resp-reg_C-effctor"/>
</dbReference>
<comment type="function">
    <text evidence="7">May play the central regulatory role in sporulation. It may be an element of the effector pathway responsible for the activation of sporulation genes in response to nutritional stress. Spo0A may act in concert with spo0H (a sigma factor) to control the expression of some genes that are critical to the sporulation process.</text>
</comment>
<dbReference type="OrthoDB" id="9790454at2"/>
<organism evidence="12 13">
    <name type="scientific">Thermanaerosceptrum fracticalcis</name>
    <dbReference type="NCBI Taxonomy" id="1712410"/>
    <lineage>
        <taxon>Bacteria</taxon>
        <taxon>Bacillati</taxon>
        <taxon>Bacillota</taxon>
        <taxon>Clostridia</taxon>
        <taxon>Eubacteriales</taxon>
        <taxon>Peptococcaceae</taxon>
        <taxon>Thermanaerosceptrum</taxon>
    </lineage>
</organism>
<dbReference type="SMART" id="SM00448">
    <property type="entry name" value="REC"/>
    <property type="match status" value="1"/>
</dbReference>
<evidence type="ECO:0000256" key="3">
    <source>
        <dbReference type="ARBA" id="ARBA00023012"/>
    </source>
</evidence>
<protein>
    <recommendedName>
        <fullName evidence="1">Stage 0 sporulation protein A homolog</fullName>
    </recommendedName>
</protein>
<dbReference type="GO" id="GO:0032993">
    <property type="term" value="C:protein-DNA complex"/>
    <property type="evidence" value="ECO:0007669"/>
    <property type="project" value="TreeGrafter"/>
</dbReference>
<dbReference type="GO" id="GO:0000976">
    <property type="term" value="F:transcription cis-regulatory region binding"/>
    <property type="evidence" value="ECO:0007669"/>
    <property type="project" value="TreeGrafter"/>
</dbReference>
<dbReference type="InterPro" id="IPR001867">
    <property type="entry name" value="OmpR/PhoB-type_DNA-bd"/>
</dbReference>
<keyword evidence="2 8" id="KW-0597">Phosphoprotein</keyword>
<keyword evidence="5 9" id="KW-0238">DNA-binding</keyword>
<feature type="modified residue" description="4-aspartylphosphate" evidence="8">
    <location>
        <position position="52"/>
    </location>
</feature>
<dbReference type="EMBL" id="CP045798">
    <property type="protein sequence ID" value="QNB46296.1"/>
    <property type="molecule type" value="Genomic_DNA"/>
</dbReference>
<accession>A0A7G6E2J2</accession>
<keyword evidence="6" id="KW-0804">Transcription</keyword>
<feature type="domain" description="Response regulatory" evidence="10">
    <location>
        <begin position="3"/>
        <end position="119"/>
    </location>
</feature>
<feature type="DNA-binding region" description="OmpR/PhoB-type" evidence="9">
    <location>
        <begin position="131"/>
        <end position="230"/>
    </location>
</feature>
<reference evidence="12 13" key="1">
    <citation type="journal article" date="2019" name="Front. Microbiol.">
        <title>Thermoanaerosceptrum fracticalcis gen. nov. sp. nov., a Novel Fumarate-Fermenting Microorganism From a Deep Fractured Carbonate Aquifer of the US Great Basin.</title>
        <authorList>
            <person name="Hamilton-Brehm S.D."/>
            <person name="Stewart L.E."/>
            <person name="Zavarin M."/>
            <person name="Caldwell M."/>
            <person name="Lawson P.A."/>
            <person name="Onstott T.C."/>
            <person name="Grzymski J."/>
            <person name="Neveux I."/>
            <person name="Lollar B.S."/>
            <person name="Russell C.E."/>
            <person name="Moser D.P."/>
        </authorList>
    </citation>
    <scope>NUCLEOTIDE SEQUENCE [LARGE SCALE GENOMIC DNA]</scope>
    <source>
        <strain evidence="12 13">DRI-13</strain>
    </source>
</reference>
<dbReference type="SUPFAM" id="SSF52172">
    <property type="entry name" value="CheY-like"/>
    <property type="match status" value="1"/>
</dbReference>
<dbReference type="PROSITE" id="PS50110">
    <property type="entry name" value="RESPONSE_REGULATORY"/>
    <property type="match status" value="1"/>
</dbReference>
<dbReference type="Gene3D" id="1.10.10.10">
    <property type="entry name" value="Winged helix-like DNA-binding domain superfamily/Winged helix DNA-binding domain"/>
    <property type="match status" value="1"/>
</dbReference>